<sequence>MGWRRQRIRWIPTGLSKPGTRGPPRRRRRRIRPGTDQRPTKGLWSVNRSFVGPGPEGPRAGQSAAPFFPPGSPKVGAEGAQFFLFGLFKPGPRSSGPGAEGAGPRRRHRPTNERRRWRPPKRYLLGPQLAFGR</sequence>
<feature type="compositionally biased region" description="Basic residues" evidence="1">
    <location>
        <begin position="104"/>
        <end position="121"/>
    </location>
</feature>
<feature type="region of interest" description="Disordered" evidence="1">
    <location>
        <begin position="87"/>
        <end position="133"/>
    </location>
</feature>
<accession>A0A7I6N618</accession>
<geneLocation type="mitochondrion" evidence="2"/>
<feature type="compositionally biased region" description="Basic residues" evidence="1">
    <location>
        <begin position="23"/>
        <end position="32"/>
    </location>
</feature>
<name>A0A7I6N618_9METZ</name>
<dbReference type="EMBL" id="LC460470">
    <property type="protein sequence ID" value="BBI37401.1"/>
    <property type="molecule type" value="Genomic_DNA"/>
</dbReference>
<dbReference type="AlphaFoldDB" id="A0A7I6N618"/>
<evidence type="ECO:0000313" key="2">
    <source>
        <dbReference type="EMBL" id="BBI37401.1"/>
    </source>
</evidence>
<feature type="region of interest" description="Disordered" evidence="1">
    <location>
        <begin position="1"/>
        <end position="75"/>
    </location>
</feature>
<protein>
    <submittedName>
        <fullName evidence="2">Uncharacterized protein</fullName>
    </submittedName>
</protein>
<organism evidence="2">
    <name type="scientific">Placozoa sp. H17 HM-2017</name>
    <dbReference type="NCBI Taxonomy" id="2017600"/>
    <lineage>
        <taxon>Eukaryota</taxon>
        <taxon>Metazoa</taxon>
        <taxon>Placozoa</taxon>
    </lineage>
</organism>
<keyword evidence="2" id="KW-0496">Mitochondrion</keyword>
<reference evidence="2" key="1">
    <citation type="journal article" date="2020" name="Genome Biol.">
        <title>Mitochondrial genome evolution of placozoans: gene rearrangements and repeat expansions.</title>
        <authorList>
            <person name="Miyazawa H."/>
            <person name="Osigus H.J."/>
            <person name="Rolfes S."/>
            <person name="Kamm K."/>
            <person name="Schierwater B."/>
            <person name="Nakano H."/>
        </authorList>
    </citation>
    <scope>NUCLEOTIDE SEQUENCE</scope>
    <source>
        <strain evidence="2">SKN_2</strain>
    </source>
</reference>
<evidence type="ECO:0000256" key="1">
    <source>
        <dbReference type="SAM" id="MobiDB-lite"/>
    </source>
</evidence>
<proteinExistence type="predicted"/>